<keyword evidence="3" id="KW-0170">Cobalt</keyword>
<comment type="caution">
    <text evidence="8">The sequence shown here is derived from an EMBL/GenBank/DDBJ whole genome shotgun (WGS) entry which is preliminary data.</text>
</comment>
<keyword evidence="2" id="KW-0119">Carbohydrate metabolism</keyword>
<dbReference type="OrthoDB" id="407355at2759"/>
<comment type="catalytic activity">
    <reaction evidence="5">
        <text>[(1-&gt;4)-N-acetyl-beta-D-glucosaminyl](n) + n H2O = chitosan + n acetate</text>
        <dbReference type="Rhea" id="RHEA:10464"/>
        <dbReference type="Rhea" id="RHEA-COMP:9593"/>
        <dbReference type="Rhea" id="RHEA-COMP:9597"/>
        <dbReference type="ChEBI" id="CHEBI:15377"/>
        <dbReference type="ChEBI" id="CHEBI:17029"/>
        <dbReference type="ChEBI" id="CHEBI:30089"/>
        <dbReference type="ChEBI" id="CHEBI:57704"/>
        <dbReference type="EC" id="3.5.1.41"/>
    </reaction>
    <physiologicalReaction direction="left-to-right" evidence="5">
        <dbReference type="Rhea" id="RHEA:10465"/>
    </physiologicalReaction>
</comment>
<dbReference type="EMBL" id="CAOQHR010000008">
    <property type="protein sequence ID" value="CAI6338285.1"/>
    <property type="molecule type" value="Genomic_DNA"/>
</dbReference>
<keyword evidence="6" id="KW-1133">Transmembrane helix</keyword>
<dbReference type="SUPFAM" id="SSF88713">
    <property type="entry name" value="Glycoside hydrolase/deacetylase"/>
    <property type="match status" value="1"/>
</dbReference>
<keyword evidence="9" id="KW-1185">Reference proteome</keyword>
<dbReference type="InterPro" id="IPR002509">
    <property type="entry name" value="NODB_dom"/>
</dbReference>
<dbReference type="PANTHER" id="PTHR10587">
    <property type="entry name" value="GLYCOSYL TRANSFERASE-RELATED"/>
    <property type="match status" value="1"/>
</dbReference>
<organism evidence="8 9">
    <name type="scientific">Periconia digitata</name>
    <dbReference type="NCBI Taxonomy" id="1303443"/>
    <lineage>
        <taxon>Eukaryota</taxon>
        <taxon>Fungi</taxon>
        <taxon>Dikarya</taxon>
        <taxon>Ascomycota</taxon>
        <taxon>Pezizomycotina</taxon>
        <taxon>Dothideomycetes</taxon>
        <taxon>Pleosporomycetidae</taxon>
        <taxon>Pleosporales</taxon>
        <taxon>Massarineae</taxon>
        <taxon>Periconiaceae</taxon>
        <taxon>Periconia</taxon>
    </lineage>
</organism>
<evidence type="ECO:0000256" key="1">
    <source>
        <dbReference type="ARBA" id="ARBA00001941"/>
    </source>
</evidence>
<evidence type="ECO:0000313" key="9">
    <source>
        <dbReference type="Proteomes" id="UP001152607"/>
    </source>
</evidence>
<evidence type="ECO:0000256" key="5">
    <source>
        <dbReference type="ARBA" id="ARBA00048494"/>
    </source>
</evidence>
<accession>A0A9W4XRS8</accession>
<dbReference type="EC" id="3.5.1.41" evidence="4"/>
<dbReference type="Pfam" id="PF01522">
    <property type="entry name" value="Polysacc_deac_1"/>
    <property type="match status" value="1"/>
</dbReference>
<dbReference type="GO" id="GO:0006032">
    <property type="term" value="P:chitin catabolic process"/>
    <property type="evidence" value="ECO:0007669"/>
    <property type="project" value="UniProtKB-KW"/>
</dbReference>
<dbReference type="GO" id="GO:0009272">
    <property type="term" value="P:fungal-type cell wall biogenesis"/>
    <property type="evidence" value="ECO:0007669"/>
    <property type="project" value="UniProtKB-ARBA"/>
</dbReference>
<dbReference type="Proteomes" id="UP001152607">
    <property type="component" value="Unassembled WGS sequence"/>
</dbReference>
<dbReference type="GO" id="GO:0005975">
    <property type="term" value="P:carbohydrate metabolic process"/>
    <property type="evidence" value="ECO:0007669"/>
    <property type="project" value="InterPro"/>
</dbReference>
<evidence type="ECO:0000256" key="4">
    <source>
        <dbReference type="ARBA" id="ARBA00024056"/>
    </source>
</evidence>
<dbReference type="AlphaFoldDB" id="A0A9W4XRS8"/>
<evidence type="ECO:0000256" key="6">
    <source>
        <dbReference type="SAM" id="Phobius"/>
    </source>
</evidence>
<dbReference type="InterPro" id="IPR011330">
    <property type="entry name" value="Glyco_hydro/deAcase_b/a-brl"/>
</dbReference>
<evidence type="ECO:0000313" key="8">
    <source>
        <dbReference type="EMBL" id="CAI6338285.1"/>
    </source>
</evidence>
<proteinExistence type="predicted"/>
<evidence type="ECO:0000256" key="2">
    <source>
        <dbReference type="ARBA" id="ARBA00023024"/>
    </source>
</evidence>
<keyword evidence="6" id="KW-0812">Transmembrane</keyword>
<dbReference type="CDD" id="cd10958">
    <property type="entry name" value="CE4_NodB_like_2"/>
    <property type="match status" value="1"/>
</dbReference>
<sequence length="269" mass="30990">MLRLSSCLRLPSKLRRRNRRSRVATMFVATMAVVIFLTPFYLVYKPPTFLINIFVHHFPSVIWHVNTSEKIVALTIDDAPSTHTRDILNILKENDAHATFFVLGDQVPGREDILKEAVQQGHELGNHAMHDEPSVKLPESELIMQMDQVDGMINTAYNTSGTDARPPRFFRPGSGFFSKRMRARMDMLQYRIVLGDIYPHDPQIPYWRVNAAHILSMLKPGGIIICHDRRSWTLPMLRKVIPEIKRRGYQITTVTDLIKVAPLERRRGP</sequence>
<evidence type="ECO:0000259" key="7">
    <source>
        <dbReference type="PROSITE" id="PS51677"/>
    </source>
</evidence>
<comment type="cofactor">
    <cofactor evidence="1">
        <name>Co(2+)</name>
        <dbReference type="ChEBI" id="CHEBI:48828"/>
    </cofactor>
</comment>
<protein>
    <recommendedName>
        <fullName evidence="4">chitin deacetylase</fullName>
        <ecNumber evidence="4">3.5.1.41</ecNumber>
    </recommendedName>
</protein>
<keyword evidence="2" id="KW-0146">Chitin degradation</keyword>
<keyword evidence="2" id="KW-0624">Polysaccharide degradation</keyword>
<dbReference type="InterPro" id="IPR050248">
    <property type="entry name" value="Polysacc_deacetylase_ArnD"/>
</dbReference>
<feature type="domain" description="NodB homology" evidence="7">
    <location>
        <begin position="70"/>
        <end position="252"/>
    </location>
</feature>
<evidence type="ECO:0000256" key="3">
    <source>
        <dbReference type="ARBA" id="ARBA00023285"/>
    </source>
</evidence>
<reference evidence="8" key="1">
    <citation type="submission" date="2023-01" db="EMBL/GenBank/DDBJ databases">
        <authorList>
            <person name="Van Ghelder C."/>
            <person name="Rancurel C."/>
        </authorList>
    </citation>
    <scope>NUCLEOTIDE SEQUENCE</scope>
    <source>
        <strain evidence="8">CNCM I-4278</strain>
    </source>
</reference>
<dbReference type="PROSITE" id="PS51677">
    <property type="entry name" value="NODB"/>
    <property type="match status" value="1"/>
</dbReference>
<dbReference type="PANTHER" id="PTHR10587:SF137">
    <property type="entry name" value="4-DEOXY-4-FORMAMIDO-L-ARABINOSE-PHOSPHOUNDECAPRENOL DEFORMYLASE ARND-RELATED"/>
    <property type="match status" value="1"/>
</dbReference>
<feature type="transmembrane region" description="Helical" evidence="6">
    <location>
        <begin position="21"/>
        <end position="44"/>
    </location>
</feature>
<gene>
    <name evidence="8" type="ORF">PDIGIT_LOCUS11413</name>
</gene>
<keyword evidence="6" id="KW-0472">Membrane</keyword>
<dbReference type="GO" id="GO:0004099">
    <property type="term" value="F:chitin deacetylase activity"/>
    <property type="evidence" value="ECO:0007669"/>
    <property type="project" value="UniProtKB-EC"/>
</dbReference>
<dbReference type="Gene3D" id="3.20.20.370">
    <property type="entry name" value="Glycoside hydrolase/deacetylase"/>
    <property type="match status" value="1"/>
</dbReference>
<name>A0A9W4XRS8_9PLEO</name>